<evidence type="ECO:0000313" key="2">
    <source>
        <dbReference type="WBParaSite" id="Gr19_v10_g2481.t1"/>
    </source>
</evidence>
<sequence length="185" mass="20831">MARIRKKFRCRKAHQEARHTGRERYDDFLCRHCDFGAVSRGRVQSHARRVHPGQATTPIELGAVNGVAVKERMGRGHLLSVKVRVCRGKGRPGISLICAFAHQSGSHWQRGGQRAPTLSSPESCGRFEQGELKITRILELQEKMAAAKRARKFRFVMPNENIADFFALPNAATRGVRAQFVSTRQ</sequence>
<proteinExistence type="predicted"/>
<dbReference type="Gene3D" id="3.30.160.60">
    <property type="entry name" value="Classic Zinc Finger"/>
    <property type="match status" value="1"/>
</dbReference>
<accession>A0A914HMD3</accession>
<dbReference type="WBParaSite" id="Gr19_v10_g2481.t1">
    <property type="protein sequence ID" value="Gr19_v10_g2481.t1"/>
    <property type="gene ID" value="Gr19_v10_g2481"/>
</dbReference>
<name>A0A914HMD3_GLORO</name>
<keyword evidence="1" id="KW-1185">Reference proteome</keyword>
<dbReference type="Proteomes" id="UP000887572">
    <property type="component" value="Unplaced"/>
</dbReference>
<dbReference type="AlphaFoldDB" id="A0A914HMD3"/>
<evidence type="ECO:0000313" key="1">
    <source>
        <dbReference type="Proteomes" id="UP000887572"/>
    </source>
</evidence>
<organism evidence="1 2">
    <name type="scientific">Globodera rostochiensis</name>
    <name type="common">Golden nematode worm</name>
    <name type="synonym">Heterodera rostochiensis</name>
    <dbReference type="NCBI Taxonomy" id="31243"/>
    <lineage>
        <taxon>Eukaryota</taxon>
        <taxon>Metazoa</taxon>
        <taxon>Ecdysozoa</taxon>
        <taxon>Nematoda</taxon>
        <taxon>Chromadorea</taxon>
        <taxon>Rhabditida</taxon>
        <taxon>Tylenchina</taxon>
        <taxon>Tylenchomorpha</taxon>
        <taxon>Tylenchoidea</taxon>
        <taxon>Heteroderidae</taxon>
        <taxon>Heteroderinae</taxon>
        <taxon>Globodera</taxon>
    </lineage>
</organism>
<protein>
    <submittedName>
        <fullName evidence="2">C2H2-type domain-containing protein</fullName>
    </submittedName>
</protein>
<reference evidence="2" key="1">
    <citation type="submission" date="2022-11" db="UniProtKB">
        <authorList>
            <consortium name="WormBaseParasite"/>
        </authorList>
    </citation>
    <scope>IDENTIFICATION</scope>
</reference>